<feature type="compositionally biased region" description="Polar residues" evidence="2">
    <location>
        <begin position="126"/>
        <end position="136"/>
    </location>
</feature>
<sequence length="410" mass="45108">MALNGRDNPNCTNASNPYHQCTNACMQKSKQTKSSSHHTNKKSSGYGRSVTDGELGKKVNQVRRTYSGCAKASNPYHHCDDNCNKRLSNSSSVTGATPSTFDKKKKQESPVIDTVPPSKVGATYLSAASSSPTSHNPDNKKVDPKRVDHLPSQEKHVPDIMPVKQKDQLKDGAKPLGNPLQTNSHDVDETVKGVGIIATTSSPGGSLHSSIDDEGDTMSVISETRVSVGKYHVKESFAPILESILDKYGDIGATCHLESLVIRSYYIECVCFVVQELQSDSIMLLSDSKVKDLFAILKDVESAQLSVAWLRSMLDEIAQHIQLIDQHHVVKEAKAISDNEMKALREELDSELEALALKEQEIADIKTRIPVMRDRLSQLELKSSELDKSLLSFKSKVNNLHSKSLIDELL</sequence>
<evidence type="ECO:0000256" key="2">
    <source>
        <dbReference type="SAM" id="MobiDB-lite"/>
    </source>
</evidence>
<dbReference type="EMBL" id="JAYWIO010000003">
    <property type="protein sequence ID" value="KAK7277413.1"/>
    <property type="molecule type" value="Genomic_DNA"/>
</dbReference>
<gene>
    <name evidence="3" type="ORF">RIF29_18565</name>
</gene>
<organism evidence="3 4">
    <name type="scientific">Crotalaria pallida</name>
    <name type="common">Smooth rattlebox</name>
    <name type="synonym">Crotalaria striata</name>
    <dbReference type="NCBI Taxonomy" id="3830"/>
    <lineage>
        <taxon>Eukaryota</taxon>
        <taxon>Viridiplantae</taxon>
        <taxon>Streptophyta</taxon>
        <taxon>Embryophyta</taxon>
        <taxon>Tracheophyta</taxon>
        <taxon>Spermatophyta</taxon>
        <taxon>Magnoliopsida</taxon>
        <taxon>eudicotyledons</taxon>
        <taxon>Gunneridae</taxon>
        <taxon>Pentapetalae</taxon>
        <taxon>rosids</taxon>
        <taxon>fabids</taxon>
        <taxon>Fabales</taxon>
        <taxon>Fabaceae</taxon>
        <taxon>Papilionoideae</taxon>
        <taxon>50 kb inversion clade</taxon>
        <taxon>genistoids sensu lato</taxon>
        <taxon>core genistoids</taxon>
        <taxon>Crotalarieae</taxon>
        <taxon>Crotalaria</taxon>
    </lineage>
</organism>
<reference evidence="3 4" key="1">
    <citation type="submission" date="2024-01" db="EMBL/GenBank/DDBJ databases">
        <title>The genomes of 5 underutilized Papilionoideae crops provide insights into root nodulation and disease resistanc.</title>
        <authorList>
            <person name="Yuan L."/>
        </authorList>
    </citation>
    <scope>NUCLEOTIDE SEQUENCE [LARGE SCALE GENOMIC DNA]</scope>
    <source>
        <strain evidence="3">ZHUSHIDOU_FW_LH</strain>
        <tissue evidence="3">Leaf</tissue>
    </source>
</reference>
<dbReference type="Pfam" id="PF05278">
    <property type="entry name" value="PEARLI-4"/>
    <property type="match status" value="1"/>
</dbReference>
<evidence type="ECO:0000313" key="4">
    <source>
        <dbReference type="Proteomes" id="UP001372338"/>
    </source>
</evidence>
<feature type="compositionally biased region" description="Polar residues" evidence="2">
    <location>
        <begin position="86"/>
        <end position="100"/>
    </location>
</feature>
<dbReference type="InterPro" id="IPR007942">
    <property type="entry name" value="PLipase-like"/>
</dbReference>
<proteinExistence type="predicted"/>
<feature type="region of interest" description="Disordered" evidence="2">
    <location>
        <begin position="27"/>
        <end position="59"/>
    </location>
</feature>
<dbReference type="AlphaFoldDB" id="A0AAN9FSV8"/>
<evidence type="ECO:0000313" key="3">
    <source>
        <dbReference type="EMBL" id="KAK7277413.1"/>
    </source>
</evidence>
<dbReference type="PANTHER" id="PTHR35358:SF7">
    <property type="entry name" value="EXPRESSED PROTEIN"/>
    <property type="match status" value="1"/>
</dbReference>
<name>A0AAN9FSV8_CROPI</name>
<keyword evidence="4" id="KW-1185">Reference proteome</keyword>
<dbReference type="Proteomes" id="UP001372338">
    <property type="component" value="Unassembled WGS sequence"/>
</dbReference>
<feature type="coiled-coil region" evidence="1">
    <location>
        <begin position="334"/>
        <end position="361"/>
    </location>
</feature>
<accession>A0AAN9FSV8</accession>
<keyword evidence="1" id="KW-0175">Coiled coil</keyword>
<feature type="region of interest" description="Disordered" evidence="2">
    <location>
        <begin position="86"/>
        <end position="152"/>
    </location>
</feature>
<comment type="caution">
    <text evidence="3">The sequence shown here is derived from an EMBL/GenBank/DDBJ whole genome shotgun (WGS) entry which is preliminary data.</text>
</comment>
<dbReference type="PANTHER" id="PTHR35358">
    <property type="entry name" value="OS06G0711100 PROTEIN"/>
    <property type="match status" value="1"/>
</dbReference>
<evidence type="ECO:0000256" key="1">
    <source>
        <dbReference type="SAM" id="Coils"/>
    </source>
</evidence>
<protein>
    <submittedName>
        <fullName evidence="3">Uncharacterized protein</fullName>
    </submittedName>
</protein>
<feature type="compositionally biased region" description="Basic and acidic residues" evidence="2">
    <location>
        <begin position="137"/>
        <end position="152"/>
    </location>
</feature>